<keyword evidence="5" id="KW-0812">Transmembrane</keyword>
<evidence type="ECO:0000313" key="6">
    <source>
        <dbReference type="EMBL" id="JAG38345.1"/>
    </source>
</evidence>
<dbReference type="GO" id="GO:0005576">
    <property type="term" value="C:extracellular region"/>
    <property type="evidence" value="ECO:0007669"/>
    <property type="project" value="TreeGrafter"/>
</dbReference>
<dbReference type="InterPro" id="IPR001568">
    <property type="entry name" value="RNase_T2-like"/>
</dbReference>
<dbReference type="InterPro" id="IPR033697">
    <property type="entry name" value="Ribonuclease_T2_eukaryotic"/>
</dbReference>
<evidence type="ECO:0000256" key="1">
    <source>
        <dbReference type="ARBA" id="ARBA00007469"/>
    </source>
</evidence>
<proteinExistence type="inferred from homology"/>
<keyword evidence="5" id="KW-1133">Transmembrane helix</keyword>
<feature type="active site" evidence="3">
    <location>
        <position position="85"/>
    </location>
</feature>
<dbReference type="EMBL" id="GBRD01000269">
    <property type="protein sequence ID" value="JAG65552.1"/>
    <property type="molecule type" value="Transcribed_RNA"/>
</dbReference>
<sequence length="302" mass="34514">MPPSRPAHKNISPTTVIIAFTLFIFVSCSLINSFYKIISTRMTDNSWDVYIFTQNWPASVCLAWEEKGKGHMCMPSGNKTSWTIHGIWPTKFGEIGPSYCNTSLPFNPEAIYGIKDELEAAWSPVQKHKQFNSFWKHEWEKHGTCANTIPLYPNEFEYFNQGLIWSRQYNITNVLNSAGITPGRIYNVSAVWAAVKQAYGKNPHIACFTDSITKASYLLEIRICFSKTFEIVDCDGIKYRTRWDHRRKPTVSSGNFTDCVPNQPVEYPITSPFPPPQPAYPKEDIFILDVLKTIQFLGWATS</sequence>
<feature type="transmembrane region" description="Helical" evidence="5">
    <location>
        <begin position="15"/>
        <end position="35"/>
    </location>
</feature>
<dbReference type="AlphaFoldDB" id="A0A0A9Z961"/>
<dbReference type="InterPro" id="IPR033130">
    <property type="entry name" value="RNase_T2_His_AS_2"/>
</dbReference>
<gene>
    <name evidence="6" type="primary">RNOY</name>
    <name evidence="6" type="ORF">CM83_62195</name>
</gene>
<dbReference type="PANTHER" id="PTHR11240">
    <property type="entry name" value="RIBONUCLEASE T2"/>
    <property type="match status" value="1"/>
</dbReference>
<evidence type="ECO:0000313" key="7">
    <source>
        <dbReference type="EMBL" id="JAG65552.1"/>
    </source>
</evidence>
<reference evidence="7" key="3">
    <citation type="submission" date="2014-09" db="EMBL/GenBank/DDBJ databases">
        <authorList>
            <person name="Magalhaes I.L.F."/>
            <person name="Oliveira U."/>
            <person name="Santos F.R."/>
            <person name="Vidigal T.H.D.A."/>
            <person name="Brescovit A.D."/>
            <person name="Santos A.J."/>
        </authorList>
    </citation>
    <scope>NUCLEOTIDE SEQUENCE</scope>
</reference>
<dbReference type="SUPFAM" id="SSF55895">
    <property type="entry name" value="Ribonuclease Rh-like"/>
    <property type="match status" value="1"/>
</dbReference>
<evidence type="ECO:0000256" key="5">
    <source>
        <dbReference type="SAM" id="Phobius"/>
    </source>
</evidence>
<name>A0A0A9Z961_LYGHE</name>
<keyword evidence="2" id="KW-1015">Disulfide bond</keyword>
<evidence type="ECO:0000256" key="2">
    <source>
        <dbReference type="ARBA" id="ARBA00023157"/>
    </source>
</evidence>
<dbReference type="EMBL" id="GBHO01005259">
    <property type="protein sequence ID" value="JAG38345.1"/>
    <property type="molecule type" value="Transcribed_RNA"/>
</dbReference>
<dbReference type="PROSITE" id="PS51257">
    <property type="entry name" value="PROKAR_LIPOPROTEIN"/>
    <property type="match status" value="1"/>
</dbReference>
<keyword evidence="5" id="KW-0472">Membrane</keyword>
<reference evidence="6" key="1">
    <citation type="journal article" date="2014" name="PLoS ONE">
        <title>Transcriptome-Based Identification of ABC Transporters in the Western Tarnished Plant Bug Lygus hesperus.</title>
        <authorList>
            <person name="Hull J.J."/>
            <person name="Chaney K."/>
            <person name="Geib S.M."/>
            <person name="Fabrick J.A."/>
            <person name="Brent C.S."/>
            <person name="Walsh D."/>
            <person name="Lavine L.C."/>
        </authorList>
    </citation>
    <scope>NUCLEOTIDE SEQUENCE</scope>
</reference>
<dbReference type="GO" id="GO:0003723">
    <property type="term" value="F:RNA binding"/>
    <property type="evidence" value="ECO:0007669"/>
    <property type="project" value="InterPro"/>
</dbReference>
<evidence type="ECO:0000256" key="3">
    <source>
        <dbReference type="PIRSR" id="PIRSR633697-1"/>
    </source>
</evidence>
<dbReference type="InterPro" id="IPR036430">
    <property type="entry name" value="RNase_T2-like_sf"/>
</dbReference>
<reference evidence="6" key="2">
    <citation type="submission" date="2014-07" db="EMBL/GenBank/DDBJ databases">
        <authorList>
            <person name="Hull J."/>
        </authorList>
    </citation>
    <scope>NUCLEOTIDE SEQUENCE</scope>
</reference>
<dbReference type="Pfam" id="PF00445">
    <property type="entry name" value="Ribonuclease_T2"/>
    <property type="match status" value="1"/>
</dbReference>
<organism evidence="6">
    <name type="scientific">Lygus hesperus</name>
    <name type="common">Western plant bug</name>
    <dbReference type="NCBI Taxonomy" id="30085"/>
    <lineage>
        <taxon>Eukaryota</taxon>
        <taxon>Metazoa</taxon>
        <taxon>Ecdysozoa</taxon>
        <taxon>Arthropoda</taxon>
        <taxon>Hexapoda</taxon>
        <taxon>Insecta</taxon>
        <taxon>Pterygota</taxon>
        <taxon>Neoptera</taxon>
        <taxon>Paraneoptera</taxon>
        <taxon>Hemiptera</taxon>
        <taxon>Heteroptera</taxon>
        <taxon>Panheteroptera</taxon>
        <taxon>Cimicomorpha</taxon>
        <taxon>Miridae</taxon>
        <taxon>Mirini</taxon>
        <taxon>Lygus</taxon>
    </lineage>
</organism>
<feature type="active site" evidence="3">
    <location>
        <position position="138"/>
    </location>
</feature>
<feature type="active site" evidence="3">
    <location>
        <position position="142"/>
    </location>
</feature>
<dbReference type="CDD" id="cd01061">
    <property type="entry name" value="RNase_T2_euk"/>
    <property type="match status" value="1"/>
</dbReference>
<dbReference type="PROSITE" id="PS00531">
    <property type="entry name" value="RNASE_T2_2"/>
    <property type="match status" value="1"/>
</dbReference>
<comment type="similarity">
    <text evidence="1 4">Belongs to the RNase T2 family.</text>
</comment>
<protein>
    <submittedName>
        <fullName evidence="6">Ribonuclease Oy</fullName>
    </submittedName>
</protein>
<accession>A0A0A9Z961</accession>
<dbReference type="GO" id="GO:0006401">
    <property type="term" value="P:RNA catabolic process"/>
    <property type="evidence" value="ECO:0007669"/>
    <property type="project" value="TreeGrafter"/>
</dbReference>
<dbReference type="Gene3D" id="3.90.730.10">
    <property type="entry name" value="Ribonuclease T2-like"/>
    <property type="match status" value="1"/>
</dbReference>
<evidence type="ECO:0000256" key="4">
    <source>
        <dbReference type="RuleBase" id="RU004328"/>
    </source>
</evidence>
<dbReference type="GO" id="GO:0033897">
    <property type="term" value="F:ribonuclease T2 activity"/>
    <property type="evidence" value="ECO:0007669"/>
    <property type="project" value="InterPro"/>
</dbReference>
<dbReference type="PANTHER" id="PTHR11240:SF22">
    <property type="entry name" value="RIBONUCLEASE T2"/>
    <property type="match status" value="1"/>
</dbReference>